<accession>A0A917A5Q4</accession>
<dbReference type="Pfam" id="PF02464">
    <property type="entry name" value="CinA"/>
    <property type="match status" value="1"/>
</dbReference>
<dbReference type="SUPFAM" id="SSF142433">
    <property type="entry name" value="CinA-like"/>
    <property type="match status" value="1"/>
</dbReference>
<evidence type="ECO:0000313" key="3">
    <source>
        <dbReference type="Proteomes" id="UP000612855"/>
    </source>
</evidence>
<dbReference type="RefSeq" id="WP_188476718.1">
    <property type="nucleotide sequence ID" value="NZ_BMFJ01000001.1"/>
</dbReference>
<dbReference type="Gene3D" id="3.90.950.20">
    <property type="entry name" value="CinA-like"/>
    <property type="match status" value="1"/>
</dbReference>
<reference evidence="3" key="1">
    <citation type="journal article" date="2019" name="Int. J. Syst. Evol. Microbiol.">
        <title>The Global Catalogue of Microorganisms (GCM) 10K type strain sequencing project: providing services to taxonomists for standard genome sequencing and annotation.</title>
        <authorList>
            <consortium name="The Broad Institute Genomics Platform"/>
            <consortium name="The Broad Institute Genome Sequencing Center for Infectious Disease"/>
            <person name="Wu L."/>
            <person name="Ma J."/>
        </authorList>
    </citation>
    <scope>NUCLEOTIDE SEQUENCE [LARGE SCALE GENOMIC DNA]</scope>
    <source>
        <strain evidence="3">CGMCC 1.12664</strain>
    </source>
</reference>
<dbReference type="Proteomes" id="UP000612855">
    <property type="component" value="Unassembled WGS sequence"/>
</dbReference>
<evidence type="ECO:0000313" key="2">
    <source>
        <dbReference type="EMBL" id="GGE24906.1"/>
    </source>
</evidence>
<protein>
    <submittedName>
        <fullName evidence="2">Competence damage-inducible protein A</fullName>
    </submittedName>
</protein>
<sequence>MSLPQDVLTACADAGLKLVTAESCTGGMVCASLVDIPGSSSVVLGGVVSYSNGLKMALLGVREETLKTHGAVSEETAAEMATGALSRLGADIAVSITGVAGPGASGPKPEGMVCFGLARRGAVPVTETMQFGALGRAEVRAASRDHALGMVLAAVAR</sequence>
<dbReference type="NCBIfam" id="TIGR00199">
    <property type="entry name" value="PncC_domain"/>
    <property type="match status" value="1"/>
</dbReference>
<gene>
    <name evidence="2" type="primary">cinA</name>
    <name evidence="2" type="ORF">GCM10011360_11650</name>
</gene>
<dbReference type="InterPro" id="IPR008136">
    <property type="entry name" value="CinA_C"/>
</dbReference>
<name>A0A917A5Q4_9RHOB</name>
<feature type="domain" description="CinA C-terminal" evidence="1">
    <location>
        <begin position="3"/>
        <end position="153"/>
    </location>
</feature>
<keyword evidence="3" id="KW-1185">Reference proteome</keyword>
<organism evidence="2 3">
    <name type="scientific">Primorskyibacter flagellatus</name>
    <dbReference type="NCBI Taxonomy" id="1387277"/>
    <lineage>
        <taxon>Bacteria</taxon>
        <taxon>Pseudomonadati</taxon>
        <taxon>Pseudomonadota</taxon>
        <taxon>Alphaproteobacteria</taxon>
        <taxon>Rhodobacterales</taxon>
        <taxon>Roseobacteraceae</taxon>
        <taxon>Primorskyibacter</taxon>
    </lineage>
</organism>
<evidence type="ECO:0000259" key="1">
    <source>
        <dbReference type="Pfam" id="PF02464"/>
    </source>
</evidence>
<comment type="caution">
    <text evidence="2">The sequence shown here is derived from an EMBL/GenBank/DDBJ whole genome shotgun (WGS) entry which is preliminary data.</text>
</comment>
<dbReference type="InterPro" id="IPR036653">
    <property type="entry name" value="CinA-like_C"/>
</dbReference>
<dbReference type="EMBL" id="BMFJ01000001">
    <property type="protein sequence ID" value="GGE24906.1"/>
    <property type="molecule type" value="Genomic_DNA"/>
</dbReference>
<dbReference type="AlphaFoldDB" id="A0A917A5Q4"/>
<proteinExistence type="predicted"/>